<dbReference type="InterPro" id="IPR029058">
    <property type="entry name" value="AB_hydrolase_fold"/>
</dbReference>
<dbReference type="Gene3D" id="3.40.50.1820">
    <property type="entry name" value="alpha/beta hydrolase"/>
    <property type="match status" value="1"/>
</dbReference>
<name>A0A8X6P8D2_NEPPI</name>
<organism evidence="1 2">
    <name type="scientific">Nephila pilipes</name>
    <name type="common">Giant wood spider</name>
    <name type="synonym">Nephila maculata</name>
    <dbReference type="NCBI Taxonomy" id="299642"/>
    <lineage>
        <taxon>Eukaryota</taxon>
        <taxon>Metazoa</taxon>
        <taxon>Ecdysozoa</taxon>
        <taxon>Arthropoda</taxon>
        <taxon>Chelicerata</taxon>
        <taxon>Arachnida</taxon>
        <taxon>Araneae</taxon>
        <taxon>Araneomorphae</taxon>
        <taxon>Entelegynae</taxon>
        <taxon>Araneoidea</taxon>
        <taxon>Nephilidae</taxon>
        <taxon>Nephila</taxon>
    </lineage>
</organism>
<dbReference type="Proteomes" id="UP000887013">
    <property type="component" value="Unassembled WGS sequence"/>
</dbReference>
<protein>
    <submittedName>
        <fullName evidence="1">Uncharacterized protein</fullName>
    </submittedName>
</protein>
<dbReference type="PANTHER" id="PTHR47533">
    <property type="entry name" value="PROTEIN CBG21859"/>
    <property type="match status" value="1"/>
</dbReference>
<evidence type="ECO:0000313" key="1">
    <source>
        <dbReference type="EMBL" id="GFT54446.1"/>
    </source>
</evidence>
<dbReference type="OrthoDB" id="6431331at2759"/>
<dbReference type="SUPFAM" id="SSF53474">
    <property type="entry name" value="alpha/beta-Hydrolases"/>
    <property type="match status" value="1"/>
</dbReference>
<keyword evidence="2" id="KW-1185">Reference proteome</keyword>
<dbReference type="InterPro" id="IPR010463">
    <property type="entry name" value="DUF1057"/>
</dbReference>
<dbReference type="AlphaFoldDB" id="A0A8X6P8D2"/>
<dbReference type="PANTHER" id="PTHR47533:SF4">
    <property type="entry name" value="AB HYDROLASE-1 DOMAIN-CONTAINING PROTEIN"/>
    <property type="match status" value="1"/>
</dbReference>
<evidence type="ECO:0000313" key="2">
    <source>
        <dbReference type="Proteomes" id="UP000887013"/>
    </source>
</evidence>
<dbReference type="Pfam" id="PF06342">
    <property type="entry name" value="DUF1057"/>
    <property type="match status" value="1"/>
</dbReference>
<comment type="caution">
    <text evidence="1">The sequence shown here is derived from an EMBL/GenBank/DDBJ whole genome shotgun (WGS) entry which is preliminary data.</text>
</comment>
<reference evidence="1" key="1">
    <citation type="submission" date="2020-08" db="EMBL/GenBank/DDBJ databases">
        <title>Multicomponent nature underlies the extraordinary mechanical properties of spider dragline silk.</title>
        <authorList>
            <person name="Kono N."/>
            <person name="Nakamura H."/>
            <person name="Mori M."/>
            <person name="Yoshida Y."/>
            <person name="Ohtoshi R."/>
            <person name="Malay A.D."/>
            <person name="Moran D.A.P."/>
            <person name="Tomita M."/>
            <person name="Numata K."/>
            <person name="Arakawa K."/>
        </authorList>
    </citation>
    <scope>NUCLEOTIDE SEQUENCE</scope>
</reference>
<dbReference type="EMBL" id="BMAW01066305">
    <property type="protein sequence ID" value="GFT54446.1"/>
    <property type="molecule type" value="Genomic_DNA"/>
</dbReference>
<proteinExistence type="predicted"/>
<sequence length="360" mass="41347">MSLKKFMEFGMYSFYPGLRHLRVNRKVFPSTIFHRFLSSELNSFREYEVNIKTCGDLYRRWRKERKFKSLPNGDLNFKVTYIDNYKNCDIKSKSSIPVIVGIHGAPGSYNDFYGLASYLQDKARIIVPNLPDFSFYKPGVFRFSTEEKAQFLKDFLAEISVSRIDALVLHSSGIYPALRLCFDDSLTIKSLIMLNVATHNFDMKCTRHIKQMRKIVVACENPLLLKILQPLAPYLLKIAKIPIRIENVMDTLLSATTMVYADIPQAKESFIHLSLKGTPILYAFSNDDKVIGKKASYDLTNLLGASNDDIYIYDKDGILIHKGRECSALKVMSFEEGSHYVFKKHADIIHKAVEDFLDKL</sequence>
<accession>A0A8X6P8D2</accession>
<gene>
    <name evidence="1" type="primary">AVEN_167262_1</name>
    <name evidence="1" type="ORF">NPIL_533951</name>
</gene>